<evidence type="ECO:0000256" key="1">
    <source>
        <dbReference type="SAM" id="MobiDB-lite"/>
    </source>
</evidence>
<name>A0A3R7PUW1_PENVA</name>
<dbReference type="AlphaFoldDB" id="A0A3R7PUW1"/>
<feature type="compositionally biased region" description="Basic and acidic residues" evidence="1">
    <location>
        <begin position="285"/>
        <end position="297"/>
    </location>
</feature>
<evidence type="ECO:0000313" key="2">
    <source>
        <dbReference type="EMBL" id="ROT77741.1"/>
    </source>
</evidence>
<proteinExistence type="predicted"/>
<comment type="caution">
    <text evidence="2">The sequence shown here is derived from an EMBL/GenBank/DDBJ whole genome shotgun (WGS) entry which is preliminary data.</text>
</comment>
<accession>A0A3R7PUW1</accession>
<gene>
    <name evidence="2" type="ORF">C7M84_003578</name>
</gene>
<organism evidence="2 3">
    <name type="scientific">Penaeus vannamei</name>
    <name type="common">Whiteleg shrimp</name>
    <name type="synonym">Litopenaeus vannamei</name>
    <dbReference type="NCBI Taxonomy" id="6689"/>
    <lineage>
        <taxon>Eukaryota</taxon>
        <taxon>Metazoa</taxon>
        <taxon>Ecdysozoa</taxon>
        <taxon>Arthropoda</taxon>
        <taxon>Crustacea</taxon>
        <taxon>Multicrustacea</taxon>
        <taxon>Malacostraca</taxon>
        <taxon>Eumalacostraca</taxon>
        <taxon>Eucarida</taxon>
        <taxon>Decapoda</taxon>
        <taxon>Dendrobranchiata</taxon>
        <taxon>Penaeoidea</taxon>
        <taxon>Penaeidae</taxon>
        <taxon>Penaeus</taxon>
    </lineage>
</organism>
<keyword evidence="3" id="KW-1185">Reference proteome</keyword>
<sequence length="609" mass="65684">MPSLRDPPFHREPTMSPQAPRCLSEPLGAHAAGSVTREVGSRPILITAPRHRGTAAAAVRPGFGRGILGAPSRPGRRWVGGWRRLRRLRPDWGFSLLLSPLPLPFRTLPPPAPLTPLPPLLIPPFPPLLPRLFSSLPSLSPLSPSPSTPPPPLLLLPPPSLPSLLFSSPFLPLLPPLLPPPIPLPFSFPSFSPPLRQWHRPEKYLCPPEMAPKCMNETAPPRLPPECPPITGSRGGGAVTSPTIRKTRHRAPRSGFPGSRRARYPTADLVSRDDGACASPPEAKPGAERAAHPRAEEASAATPGQTRGRNRSPRALVTSPASEHHYPGLRRAGGASPARPLRPRRFSLWGNQKQTLDDPRHPVPFTHLLTFQAHMYLIRRLVLLCVPAFFSALRPLPPIRGAGGEVLAVGMALVHRSTLSACCLLGYDTQGARTAHRPPPTACLARFWSIAALVWHVTNAENNGEPRPCILLRPTIAGPMVPRPPSGDVGIALLIFKSSGAATTSGNMEQLVVALGAFARRVSRGVMRGHRVVSTPKAQVHRSLLIFGTGFRGGSGSRSWRLRKGHDKSGHSNRNPRHESGRLMATAAQTPRALRKPKEAGAGEPSWAV</sequence>
<dbReference type="Proteomes" id="UP000283509">
    <property type="component" value="Unassembled WGS sequence"/>
</dbReference>
<feature type="region of interest" description="Disordered" evidence="1">
    <location>
        <begin position="553"/>
        <end position="609"/>
    </location>
</feature>
<evidence type="ECO:0000313" key="3">
    <source>
        <dbReference type="Proteomes" id="UP000283509"/>
    </source>
</evidence>
<reference evidence="2 3" key="2">
    <citation type="submission" date="2019-01" db="EMBL/GenBank/DDBJ databases">
        <title>The decoding of complex shrimp genome reveals the adaptation for benthos swimmer, frequently molting mechanism and breeding impact on genome.</title>
        <authorList>
            <person name="Sun Y."/>
            <person name="Gao Y."/>
            <person name="Yu Y."/>
        </authorList>
    </citation>
    <scope>NUCLEOTIDE SEQUENCE [LARGE SCALE GENOMIC DNA]</scope>
    <source>
        <tissue evidence="2">Muscle</tissue>
    </source>
</reference>
<feature type="region of interest" description="Disordered" evidence="1">
    <location>
        <begin position="228"/>
        <end position="343"/>
    </location>
</feature>
<protein>
    <submittedName>
        <fullName evidence="2">Uncharacterized protein</fullName>
    </submittedName>
</protein>
<reference evidence="2 3" key="1">
    <citation type="submission" date="2018-04" db="EMBL/GenBank/DDBJ databases">
        <authorList>
            <person name="Zhang X."/>
            <person name="Yuan J."/>
            <person name="Li F."/>
            <person name="Xiang J."/>
        </authorList>
    </citation>
    <scope>NUCLEOTIDE SEQUENCE [LARGE SCALE GENOMIC DNA]</scope>
    <source>
        <tissue evidence="2">Muscle</tissue>
    </source>
</reference>
<dbReference type="EMBL" id="QCYY01001485">
    <property type="protein sequence ID" value="ROT77741.1"/>
    <property type="molecule type" value="Genomic_DNA"/>
</dbReference>
<feature type="region of interest" description="Disordered" evidence="1">
    <location>
        <begin position="1"/>
        <end position="26"/>
    </location>
</feature>